<gene>
    <name evidence="2" type="ORF">BET99_01070</name>
</gene>
<dbReference type="InterPro" id="IPR027510">
    <property type="entry name" value="HMPDK_MptE"/>
</dbReference>
<dbReference type="Proteomes" id="UP000183615">
    <property type="component" value="Unassembled WGS sequence"/>
</dbReference>
<evidence type="ECO:0000313" key="2">
    <source>
        <dbReference type="EMBL" id="OIR22113.1"/>
    </source>
</evidence>
<sequence length="212" mass="23446">MAFDIDWWWSLQEEISKQFSFSKDRESVASSLVSNSKSNISLIRERIENKDLILVGAGIQEDTDIPNSNVIVADGALRACSERNIIPSIVITDLDGYIPEILLASKLGSEIIVHAHGDNIARVFQYLPEINPSCITTTYPSASNQCWGGFTDGDRALMMSLSLDCKTVKMVGFDYNVVGGYSGDYSPRKLEKLAWARKIVEACADRTSKIIS</sequence>
<proteinExistence type="predicted"/>
<evidence type="ECO:0000259" key="1">
    <source>
        <dbReference type="Pfam" id="PF01973"/>
    </source>
</evidence>
<dbReference type="AlphaFoldDB" id="A0A1J5TMF3"/>
<dbReference type="Pfam" id="PF01973">
    <property type="entry name" value="MptE-like"/>
    <property type="match status" value="1"/>
</dbReference>
<dbReference type="EMBL" id="MIYZ01000023">
    <property type="protein sequence ID" value="OIR22113.1"/>
    <property type="molecule type" value="Genomic_DNA"/>
</dbReference>
<comment type="caution">
    <text evidence="2">The sequence shown here is derived from an EMBL/GenBank/DDBJ whole genome shotgun (WGS) entry which is preliminary data.</text>
</comment>
<reference evidence="2 3" key="1">
    <citation type="submission" date="2016-08" db="EMBL/GenBank/DDBJ databases">
        <title>New Insights into Marine Group III Euryarchaeota, from dark to light.</title>
        <authorList>
            <person name="Haro-Moreno J.M."/>
            <person name="Rodriguez-Valera F."/>
            <person name="Lopez-Garcia P."/>
            <person name="Moreira D."/>
            <person name="Martin-Cuadrado A.B."/>
        </authorList>
    </citation>
    <scope>NUCLEOTIDE SEQUENCE [LARGE SCALE GENOMIC DNA]</scope>
    <source>
        <strain evidence="2">CG-Epi2</strain>
    </source>
</reference>
<evidence type="ECO:0000313" key="3">
    <source>
        <dbReference type="Proteomes" id="UP000183615"/>
    </source>
</evidence>
<dbReference type="PANTHER" id="PTHR39648:SF1">
    <property type="entry name" value="6-HYDROXYMETHYL-7,8-DIHYDROPTERIN PYROPHOSPHOKINASE"/>
    <property type="match status" value="1"/>
</dbReference>
<name>A0A1J5TMF3_9ARCH</name>
<organism evidence="2 3">
    <name type="scientific">Marine Group III euryarchaeote CG-Epi2</name>
    <dbReference type="NCBI Taxonomy" id="1888996"/>
    <lineage>
        <taxon>Archaea</taxon>
        <taxon>Methanobacteriati</taxon>
        <taxon>Thermoplasmatota</taxon>
        <taxon>Thermoplasmata</taxon>
        <taxon>Candidatus Thermoprofundales</taxon>
    </lineage>
</organism>
<dbReference type="GO" id="GO:0003848">
    <property type="term" value="F:2-amino-4-hydroxy-6-hydroxymethyldihydropteridine diphosphokinase activity"/>
    <property type="evidence" value="ECO:0007669"/>
    <property type="project" value="InterPro"/>
</dbReference>
<protein>
    <recommendedName>
        <fullName evidence="1">6-hydroxymethylpterin diphosphokinase MptE-like domain-containing protein</fullName>
    </recommendedName>
</protein>
<dbReference type="PANTHER" id="PTHR39648">
    <property type="entry name" value="6-HYDROXYMETHYL-7,8-DIHYDROPTERIN PYROPHOSPHOKINASE"/>
    <property type="match status" value="1"/>
</dbReference>
<dbReference type="GO" id="GO:0005524">
    <property type="term" value="F:ATP binding"/>
    <property type="evidence" value="ECO:0007669"/>
    <property type="project" value="InterPro"/>
</dbReference>
<dbReference type="InterPro" id="IPR002826">
    <property type="entry name" value="MptE-like"/>
</dbReference>
<accession>A0A1J5TMF3</accession>
<feature type="domain" description="6-hydroxymethylpterin diphosphokinase MptE-like" evidence="1">
    <location>
        <begin position="42"/>
        <end position="176"/>
    </location>
</feature>